<feature type="region of interest" description="Disordered" evidence="1">
    <location>
        <begin position="170"/>
        <end position="190"/>
    </location>
</feature>
<evidence type="ECO:0000313" key="2">
    <source>
        <dbReference type="EMBL" id="MBH0236998.1"/>
    </source>
</evidence>
<dbReference type="RefSeq" id="WP_197310077.1">
    <property type="nucleotide sequence ID" value="NZ_JADZLT010000040.1"/>
</dbReference>
<reference evidence="2" key="1">
    <citation type="submission" date="2020-12" db="EMBL/GenBank/DDBJ databases">
        <title>Methylobrevis albus sp. nov., isolated from fresh water lack sediment.</title>
        <authorList>
            <person name="Zou Q."/>
        </authorList>
    </citation>
    <scope>NUCLEOTIDE SEQUENCE</scope>
    <source>
        <strain evidence="2">L22</strain>
    </source>
</reference>
<evidence type="ECO:0000256" key="1">
    <source>
        <dbReference type="SAM" id="MobiDB-lite"/>
    </source>
</evidence>
<dbReference type="Proteomes" id="UP000631694">
    <property type="component" value="Unassembled WGS sequence"/>
</dbReference>
<protein>
    <submittedName>
        <fullName evidence="2">Uncharacterized protein</fullName>
    </submittedName>
</protein>
<evidence type="ECO:0000313" key="3">
    <source>
        <dbReference type="Proteomes" id="UP000631694"/>
    </source>
</evidence>
<dbReference type="AlphaFoldDB" id="A0A931I128"/>
<name>A0A931I128_9HYPH</name>
<comment type="caution">
    <text evidence="2">The sequence shown here is derived from an EMBL/GenBank/DDBJ whole genome shotgun (WGS) entry which is preliminary data.</text>
</comment>
<feature type="region of interest" description="Disordered" evidence="1">
    <location>
        <begin position="30"/>
        <end position="51"/>
    </location>
</feature>
<accession>A0A931I128</accession>
<dbReference type="EMBL" id="JADZLT010000040">
    <property type="protein sequence ID" value="MBH0236998.1"/>
    <property type="molecule type" value="Genomic_DNA"/>
</dbReference>
<proteinExistence type="predicted"/>
<keyword evidence="3" id="KW-1185">Reference proteome</keyword>
<organism evidence="2 3">
    <name type="scientific">Methylobrevis albus</name>
    <dbReference type="NCBI Taxonomy" id="2793297"/>
    <lineage>
        <taxon>Bacteria</taxon>
        <taxon>Pseudomonadati</taxon>
        <taxon>Pseudomonadota</taxon>
        <taxon>Alphaproteobacteria</taxon>
        <taxon>Hyphomicrobiales</taxon>
        <taxon>Pleomorphomonadaceae</taxon>
        <taxon>Methylobrevis</taxon>
    </lineage>
</organism>
<sequence>MAIPRIVYGLRWRHLLRADLAPAAAGRAAGPSGAGGGTLAPHELAPGPTASPRAVRDAVLRHLQTRPVAHADLVAIADICLGAAPPAVPAEAADAVAGVHRLVDLRLGPRPSAEVVKPATFAALIDDVDRRIAWAPCDLQQVGEAMLTMVLRRHAAVAAGVSVYRRAADARGGPGARRCDGADRPLPVGPGRRAMAEGLKLAHR</sequence>
<gene>
    <name evidence="2" type="ORF">I5731_04105</name>
</gene>